<feature type="non-terminal residue" evidence="8">
    <location>
        <position position="1"/>
    </location>
</feature>
<name>A0A7J5YHL7_DISMA</name>
<evidence type="ECO:0000256" key="2">
    <source>
        <dbReference type="ARBA" id="ARBA00016322"/>
    </source>
</evidence>
<dbReference type="Pfam" id="PF02493">
    <property type="entry name" value="MORN"/>
    <property type="match status" value="2"/>
</dbReference>
<organism evidence="8 9">
    <name type="scientific">Dissostichus mawsoni</name>
    <name type="common">Antarctic cod</name>
    <dbReference type="NCBI Taxonomy" id="36200"/>
    <lineage>
        <taxon>Eukaryota</taxon>
        <taxon>Metazoa</taxon>
        <taxon>Chordata</taxon>
        <taxon>Craniata</taxon>
        <taxon>Vertebrata</taxon>
        <taxon>Euteleostomi</taxon>
        <taxon>Actinopterygii</taxon>
        <taxon>Neopterygii</taxon>
        <taxon>Teleostei</taxon>
        <taxon>Neoteleostei</taxon>
        <taxon>Acanthomorphata</taxon>
        <taxon>Eupercaria</taxon>
        <taxon>Perciformes</taxon>
        <taxon>Notothenioidei</taxon>
        <taxon>Nototheniidae</taxon>
        <taxon>Dissostichus</taxon>
    </lineage>
</organism>
<keyword evidence="6" id="KW-0966">Cell projection</keyword>
<sequence>MEFIGSSYKGDTTNGRMDGKGEYTFPTETKYEGEMKEGMFHGKGVLHFPNGSKYEATWENGIAKQGSFTFADGLQYQEKDWDYCDGYDRRFYSERCNGLRPAGASQLSDLHPPHIIPDGCYDCGDGSYDPKARVVTSYSGRFLRNADDSEHEWILRTCRKAWDEAAVIHLLLKEWLEELAHTFFPSDGTELAVEIGEHTEGLEGLLGGEWVSSGSMLDRWDSPSEEAAGLLVDGSAENQSAVKVCAALACLIVKEGGGSGSPDSQLLIQISAKARTRRIRSHLHICQ</sequence>
<comment type="caution">
    <text evidence="8">The sequence shown here is derived from an EMBL/GenBank/DDBJ whole genome shotgun (WGS) entry which is preliminary data.</text>
</comment>
<dbReference type="GO" id="GO:0031514">
    <property type="term" value="C:motile cilium"/>
    <property type="evidence" value="ECO:0007669"/>
    <property type="project" value="UniProtKB-SubCell"/>
</dbReference>
<dbReference type="OrthoDB" id="300500at2759"/>
<feature type="region of interest" description="Disordered" evidence="7">
    <location>
        <begin position="1"/>
        <end position="23"/>
    </location>
</feature>
<keyword evidence="5" id="KW-0969">Cilium</keyword>
<evidence type="ECO:0000313" key="8">
    <source>
        <dbReference type="EMBL" id="KAF3848964.1"/>
    </source>
</evidence>
<evidence type="ECO:0000256" key="5">
    <source>
        <dbReference type="ARBA" id="ARBA00023069"/>
    </source>
</evidence>
<evidence type="ECO:0000256" key="7">
    <source>
        <dbReference type="SAM" id="MobiDB-lite"/>
    </source>
</evidence>
<evidence type="ECO:0000256" key="6">
    <source>
        <dbReference type="ARBA" id="ARBA00023273"/>
    </source>
</evidence>
<keyword evidence="9" id="KW-1185">Reference proteome</keyword>
<dbReference type="PANTHER" id="PTHR46437">
    <property type="entry name" value="MORN REPEAT-CONTAINING PROTEIN 5"/>
    <property type="match status" value="1"/>
</dbReference>
<reference evidence="8 9" key="1">
    <citation type="submission" date="2020-03" db="EMBL/GenBank/DDBJ databases">
        <title>Dissostichus mawsoni Genome sequencing and assembly.</title>
        <authorList>
            <person name="Park H."/>
        </authorList>
    </citation>
    <scope>NUCLEOTIDE SEQUENCE [LARGE SCALE GENOMIC DNA]</scope>
    <source>
        <strain evidence="8">DM0001</strain>
        <tissue evidence="8">Muscle</tissue>
    </source>
</reference>
<keyword evidence="3" id="KW-0677">Repeat</keyword>
<dbReference type="InterPro" id="IPR042814">
    <property type="entry name" value="Morn5"/>
</dbReference>
<comment type="subcellular location">
    <subcellularLocation>
        <location evidence="1">Cell projection</location>
        <location evidence="1">Cilium</location>
        <location evidence="1">Flagellum</location>
    </subcellularLocation>
</comment>
<protein>
    <recommendedName>
        <fullName evidence="2">MORN repeat-containing protein 5</fullName>
    </recommendedName>
</protein>
<dbReference type="EMBL" id="JAAKFY010000012">
    <property type="protein sequence ID" value="KAF3848964.1"/>
    <property type="molecule type" value="Genomic_DNA"/>
</dbReference>
<evidence type="ECO:0000313" key="9">
    <source>
        <dbReference type="Proteomes" id="UP000518266"/>
    </source>
</evidence>
<keyword evidence="4" id="KW-0282">Flagellum</keyword>
<dbReference type="Gene3D" id="2.20.110.10">
    <property type="entry name" value="Histone H3 K4-specific methyltransferase SET7/9 N-terminal domain"/>
    <property type="match status" value="1"/>
</dbReference>
<dbReference type="AlphaFoldDB" id="A0A7J5YHL7"/>
<dbReference type="SMART" id="SM00698">
    <property type="entry name" value="MORN"/>
    <property type="match status" value="2"/>
</dbReference>
<proteinExistence type="predicted"/>
<accession>A0A7J5YHL7</accession>
<dbReference type="Proteomes" id="UP000518266">
    <property type="component" value="Unassembled WGS sequence"/>
</dbReference>
<evidence type="ECO:0000256" key="3">
    <source>
        <dbReference type="ARBA" id="ARBA00022737"/>
    </source>
</evidence>
<dbReference type="PANTHER" id="PTHR46437:SF1">
    <property type="entry name" value="MORN REPEAT-CONTAINING PROTEIN 5"/>
    <property type="match status" value="1"/>
</dbReference>
<dbReference type="SUPFAM" id="SSF82185">
    <property type="entry name" value="Histone H3 K4-specific methyltransferase SET7/9 N-terminal domain"/>
    <property type="match status" value="1"/>
</dbReference>
<dbReference type="InterPro" id="IPR003409">
    <property type="entry name" value="MORN"/>
</dbReference>
<evidence type="ECO:0000256" key="1">
    <source>
        <dbReference type="ARBA" id="ARBA00004230"/>
    </source>
</evidence>
<gene>
    <name evidence="8" type="ORF">F7725_015461</name>
</gene>
<evidence type="ECO:0000256" key="4">
    <source>
        <dbReference type="ARBA" id="ARBA00022846"/>
    </source>
</evidence>